<proteinExistence type="predicted"/>
<keyword evidence="2" id="KW-1185">Reference proteome</keyword>
<reference evidence="1" key="1">
    <citation type="submission" date="2020-10" db="EMBL/GenBank/DDBJ databases">
        <title>De novo genome project of the cellulose decomposer Thermobifida halotolerans type strain.</title>
        <authorList>
            <person name="Nagy I."/>
            <person name="Horvath B."/>
            <person name="Kukolya J."/>
            <person name="Nagy I."/>
            <person name="Orsini M."/>
        </authorList>
    </citation>
    <scope>NUCLEOTIDE SEQUENCE</scope>
    <source>
        <strain evidence="1">DSM 44931</strain>
    </source>
</reference>
<dbReference type="SUPFAM" id="SSF117396">
    <property type="entry name" value="TM1631-like"/>
    <property type="match status" value="1"/>
</dbReference>
<dbReference type="RefSeq" id="WP_068687695.1">
    <property type="nucleotide sequence ID" value="NZ_CP063196.1"/>
</dbReference>
<dbReference type="Pfam" id="PF01904">
    <property type="entry name" value="DUF72"/>
    <property type="match status" value="1"/>
</dbReference>
<protein>
    <submittedName>
        <fullName evidence="1">DUF72 domain-containing protein</fullName>
    </submittedName>
</protein>
<dbReference type="KEGG" id="thao:NI17_000445"/>
<dbReference type="PANTHER" id="PTHR30348:SF13">
    <property type="entry name" value="UPF0759 PROTEIN YUNF"/>
    <property type="match status" value="1"/>
</dbReference>
<dbReference type="OrthoDB" id="9780310at2"/>
<dbReference type="InterPro" id="IPR036520">
    <property type="entry name" value="UPF0759_sf"/>
</dbReference>
<sequence>MGDIRIGTASWTDPSLIESGWYPDDATTPERRLGYYASRFPIVEVDSTYYAPPSERVCRLWVERTPDGFTFNIKAFSLFTHHPTRVSALPLDLRGAAANAVNRKGNLYLRDASPALVDPMWERFREALEPLRRSGRLGVVLFQFPQWFPFGTANLRYLLECRDRCAPLRMCVEFRNRTWLDAEHRDETLGFLREHGLPYVCVDMPQGHTSSVPPLAEATAELAVVRFHGRSDQWTSGDKRRRFGYHYPAEELAEWVPRVGRLAEETATVHVLFNNCLRDYAVDNAERFAELLRSSGRPVVPAP</sequence>
<gene>
    <name evidence="1" type="ORF">NI17_000445</name>
</gene>
<name>A0A399G4L7_9ACTN</name>
<accession>A0A399G4L7</accession>
<dbReference type="PANTHER" id="PTHR30348">
    <property type="entry name" value="UNCHARACTERIZED PROTEIN YECE"/>
    <property type="match status" value="1"/>
</dbReference>
<dbReference type="AlphaFoldDB" id="A0A399G4L7"/>
<dbReference type="Gene3D" id="3.20.20.410">
    <property type="entry name" value="Protein of unknown function UPF0759"/>
    <property type="match status" value="1"/>
</dbReference>
<dbReference type="Proteomes" id="UP000265719">
    <property type="component" value="Chromosome"/>
</dbReference>
<dbReference type="EMBL" id="CP063196">
    <property type="protein sequence ID" value="UOE19776.1"/>
    <property type="molecule type" value="Genomic_DNA"/>
</dbReference>
<dbReference type="InterPro" id="IPR002763">
    <property type="entry name" value="DUF72"/>
</dbReference>
<organism evidence="1 2">
    <name type="scientific">Thermobifida halotolerans</name>
    <dbReference type="NCBI Taxonomy" id="483545"/>
    <lineage>
        <taxon>Bacteria</taxon>
        <taxon>Bacillati</taxon>
        <taxon>Actinomycetota</taxon>
        <taxon>Actinomycetes</taxon>
        <taxon>Streptosporangiales</taxon>
        <taxon>Nocardiopsidaceae</taxon>
        <taxon>Thermobifida</taxon>
    </lineage>
</organism>
<evidence type="ECO:0000313" key="1">
    <source>
        <dbReference type="EMBL" id="UOE19776.1"/>
    </source>
</evidence>
<evidence type="ECO:0000313" key="2">
    <source>
        <dbReference type="Proteomes" id="UP000265719"/>
    </source>
</evidence>